<dbReference type="PROSITE" id="PS51192">
    <property type="entry name" value="HELICASE_ATP_BIND_1"/>
    <property type="match status" value="1"/>
</dbReference>
<dbReference type="PANTHER" id="PTHR47964:SF1">
    <property type="entry name" value="ATP-DEPENDENT DNA HELICASE HOMOLOG RECG, CHLOROPLASTIC"/>
    <property type="match status" value="1"/>
</dbReference>
<dbReference type="SMART" id="SM00490">
    <property type="entry name" value="HELICc"/>
    <property type="match status" value="1"/>
</dbReference>
<dbReference type="SUPFAM" id="SSF52540">
    <property type="entry name" value="P-loop containing nucleoside triphosphate hydrolases"/>
    <property type="match status" value="3"/>
</dbReference>
<dbReference type="GO" id="GO:0006281">
    <property type="term" value="P:DNA repair"/>
    <property type="evidence" value="ECO:0007669"/>
    <property type="project" value="UniProtKB-KW"/>
</dbReference>
<dbReference type="Gene3D" id="3.40.50.300">
    <property type="entry name" value="P-loop containing nucleotide triphosphate hydrolases"/>
    <property type="match status" value="2"/>
</dbReference>
<dbReference type="EMBL" id="MHPA01000025">
    <property type="protein sequence ID" value="OGZ72509.1"/>
    <property type="molecule type" value="Genomic_DNA"/>
</dbReference>
<dbReference type="Gene3D" id="2.40.10.170">
    <property type="match status" value="1"/>
</dbReference>
<dbReference type="Proteomes" id="UP000176774">
    <property type="component" value="Unassembled WGS sequence"/>
</dbReference>
<dbReference type="Pfam" id="PF02559">
    <property type="entry name" value="CarD_TRCF_RID"/>
    <property type="match status" value="1"/>
</dbReference>
<evidence type="ECO:0000256" key="6">
    <source>
        <dbReference type="ARBA" id="ARBA00022840"/>
    </source>
</evidence>
<reference evidence="11 12" key="1">
    <citation type="journal article" date="2016" name="Nat. Commun.">
        <title>Thousands of microbial genomes shed light on interconnected biogeochemical processes in an aquifer system.</title>
        <authorList>
            <person name="Anantharaman K."/>
            <person name="Brown C.T."/>
            <person name="Hug L.A."/>
            <person name="Sharon I."/>
            <person name="Castelle C.J."/>
            <person name="Probst A.J."/>
            <person name="Thomas B.C."/>
            <person name="Singh A."/>
            <person name="Wilkins M.J."/>
            <person name="Karaoz U."/>
            <person name="Brodie E.L."/>
            <person name="Williams K.H."/>
            <person name="Hubbard S.S."/>
            <person name="Banfield J.F."/>
        </authorList>
    </citation>
    <scope>NUCLEOTIDE SEQUENCE [LARGE SCALE GENOMIC DNA]</scope>
</reference>
<dbReference type="Gene3D" id="3.30.2060.10">
    <property type="entry name" value="Penicillin-binding protein 1b domain"/>
    <property type="match status" value="1"/>
</dbReference>
<keyword evidence="4" id="KW-0378">Hydrolase</keyword>
<dbReference type="SUPFAM" id="SSF141259">
    <property type="entry name" value="CarD-like"/>
    <property type="match status" value="1"/>
</dbReference>
<dbReference type="GO" id="GO:0003678">
    <property type="term" value="F:DNA helicase activity"/>
    <property type="evidence" value="ECO:0007669"/>
    <property type="project" value="TreeGrafter"/>
</dbReference>
<keyword evidence="2" id="KW-0547">Nucleotide-binding</keyword>
<feature type="domain" description="Helicase C-terminal" evidence="10">
    <location>
        <begin position="490"/>
        <end position="645"/>
    </location>
</feature>
<dbReference type="STRING" id="1802214.A2908_01400"/>
<protein>
    <recommendedName>
        <fullName evidence="13">Transcription-repair coupling factor</fullName>
    </recommendedName>
</protein>
<evidence type="ECO:0000256" key="2">
    <source>
        <dbReference type="ARBA" id="ARBA00022741"/>
    </source>
</evidence>
<keyword evidence="7" id="KW-0238">DNA-binding</keyword>
<dbReference type="InterPro" id="IPR027417">
    <property type="entry name" value="P-loop_NTPase"/>
</dbReference>
<evidence type="ECO:0008006" key="13">
    <source>
        <dbReference type="Google" id="ProtNLM"/>
    </source>
</evidence>
<evidence type="ECO:0000256" key="4">
    <source>
        <dbReference type="ARBA" id="ARBA00022801"/>
    </source>
</evidence>
<dbReference type="GO" id="GO:0003677">
    <property type="term" value="F:DNA binding"/>
    <property type="evidence" value="ECO:0007669"/>
    <property type="project" value="UniProtKB-KW"/>
</dbReference>
<dbReference type="Pfam" id="PF17757">
    <property type="entry name" value="UvrB_inter"/>
    <property type="match status" value="1"/>
</dbReference>
<gene>
    <name evidence="11" type="ORF">A2908_01400</name>
</gene>
<dbReference type="CDD" id="cd17991">
    <property type="entry name" value="DEXHc_TRCF"/>
    <property type="match status" value="1"/>
</dbReference>
<dbReference type="GO" id="GO:0016787">
    <property type="term" value="F:hydrolase activity"/>
    <property type="evidence" value="ECO:0007669"/>
    <property type="project" value="UniProtKB-KW"/>
</dbReference>
<evidence type="ECO:0000256" key="1">
    <source>
        <dbReference type="ARBA" id="ARBA00022490"/>
    </source>
</evidence>
<dbReference type="Pfam" id="PF00271">
    <property type="entry name" value="Helicase_C"/>
    <property type="match status" value="1"/>
</dbReference>
<keyword evidence="8" id="KW-0234">DNA repair</keyword>
<keyword evidence="5" id="KW-0347">Helicase</keyword>
<sequence length="685" mass="77338">MVNLQLKFEGKTRKSILNVHFVIQSKLKITTLEKKYVNNTLIASITPYFLEKGFVWFQEHLKEILESAKTQSFFQDNILFLEKSKDYNLMNILRKLDEMGYEKVFTVSDLGEFSQRGGVIEIFPVNTAQALRLDFLGNTLENIQVLDIKIENEEKSKAILQKKLKSQTLFSGIKNVKPGDYLVHIDHGVAKFTGMENIEAQEYYVLTYAQNDKLFIPVGLEKKLSQYVGFADPAVSRLGSLLWQKTKRKIKEDVEVLAKELLALYAQKEIITRKPYVVDQELESQFAAEFLFNETTDQLQAIEDIKKDLQEPKPMDRIVCGDVGFGKTEVAMRTALLAAINNCQTAIICPTTILASQHFDNFKKRFEKFPVSVALLSRLQTKHEQKKIVQKIKDGAIDIVIGTHRILSKDIGFKNLQLLIIDDEQRFGVKQKEKLRQINPSLDILSLSATPIPRTIYLALSSFKNISLIQTPPAGRSAIHTSILPYQKNTIKKAIDVELARQGQVYFLHNRVATIDSVKDGLQKLVPKAIISAIHGRMDEKNMMAVMDNFQKGKTNILVATTIIENGIDLPNVNTIIIEDATHLGLAQAYQIRGRVGRSHIKSFAYLLYKPKYLTPVAKERLKALEEARELGAGYSIAIKDLELRGAGNILGREQSGSINKIGLNLYCQMLSDAVEKGRIAKPAP</sequence>
<keyword evidence="6" id="KW-0067">ATP-binding</keyword>
<dbReference type="InterPro" id="IPR001650">
    <property type="entry name" value="Helicase_C-like"/>
</dbReference>
<feature type="domain" description="Helicase ATP-binding" evidence="9">
    <location>
        <begin position="308"/>
        <end position="469"/>
    </location>
</feature>
<dbReference type="InterPro" id="IPR036101">
    <property type="entry name" value="CarD-like/TRCF_RID_sf"/>
</dbReference>
<keyword evidence="1" id="KW-0963">Cytoplasm</keyword>
<evidence type="ECO:0000313" key="11">
    <source>
        <dbReference type="EMBL" id="OGZ72509.1"/>
    </source>
</evidence>
<evidence type="ECO:0000256" key="7">
    <source>
        <dbReference type="ARBA" id="ARBA00023125"/>
    </source>
</evidence>
<dbReference type="InterPro" id="IPR014001">
    <property type="entry name" value="Helicase_ATP-bd"/>
</dbReference>
<proteinExistence type="predicted"/>
<evidence type="ECO:0000256" key="8">
    <source>
        <dbReference type="ARBA" id="ARBA00023204"/>
    </source>
</evidence>
<evidence type="ECO:0000313" key="12">
    <source>
        <dbReference type="Proteomes" id="UP000176774"/>
    </source>
</evidence>
<dbReference type="GO" id="GO:0005524">
    <property type="term" value="F:ATP binding"/>
    <property type="evidence" value="ECO:0007669"/>
    <property type="project" value="UniProtKB-KW"/>
</dbReference>
<name>A0A1G2ICN9_9BACT</name>
<dbReference type="AlphaFoldDB" id="A0A1G2ICN9"/>
<comment type="caution">
    <text evidence="11">The sequence shown here is derived from an EMBL/GenBank/DDBJ whole genome shotgun (WGS) entry which is preliminary data.</text>
</comment>
<evidence type="ECO:0000259" key="10">
    <source>
        <dbReference type="PROSITE" id="PS51194"/>
    </source>
</evidence>
<dbReference type="SMART" id="SM01058">
    <property type="entry name" value="CarD_TRCF"/>
    <property type="match status" value="1"/>
</dbReference>
<evidence type="ECO:0000256" key="3">
    <source>
        <dbReference type="ARBA" id="ARBA00022763"/>
    </source>
</evidence>
<dbReference type="Pfam" id="PF00270">
    <property type="entry name" value="DEAD"/>
    <property type="match status" value="1"/>
</dbReference>
<accession>A0A1G2ICN9</accession>
<keyword evidence="3" id="KW-0227">DNA damage</keyword>
<evidence type="ECO:0000259" key="9">
    <source>
        <dbReference type="PROSITE" id="PS51192"/>
    </source>
</evidence>
<dbReference type="InterPro" id="IPR011545">
    <property type="entry name" value="DEAD/DEAH_box_helicase_dom"/>
</dbReference>
<dbReference type="InterPro" id="IPR047112">
    <property type="entry name" value="RecG/Mfd"/>
</dbReference>
<dbReference type="SMART" id="SM00487">
    <property type="entry name" value="DEXDc"/>
    <property type="match status" value="1"/>
</dbReference>
<organism evidence="11 12">
    <name type="scientific">Candidatus Staskawiczbacteria bacterium RIFCSPLOWO2_01_FULL_38_12b</name>
    <dbReference type="NCBI Taxonomy" id="1802214"/>
    <lineage>
        <taxon>Bacteria</taxon>
        <taxon>Candidatus Staskawicziibacteriota</taxon>
    </lineage>
</organism>
<evidence type="ECO:0000256" key="5">
    <source>
        <dbReference type="ARBA" id="ARBA00022806"/>
    </source>
</evidence>
<dbReference type="PROSITE" id="PS51194">
    <property type="entry name" value="HELICASE_CTER"/>
    <property type="match status" value="1"/>
</dbReference>
<dbReference type="InterPro" id="IPR003711">
    <property type="entry name" value="CarD-like/TRCF_RID"/>
</dbReference>
<dbReference type="PANTHER" id="PTHR47964">
    <property type="entry name" value="ATP-DEPENDENT DNA HELICASE HOMOLOG RECG, CHLOROPLASTIC"/>
    <property type="match status" value="1"/>
</dbReference>
<dbReference type="InterPro" id="IPR041471">
    <property type="entry name" value="UvrB_inter"/>
</dbReference>